<dbReference type="RefSeq" id="WP_149798250.1">
    <property type="nucleotide sequence ID" value="NZ_FNBO01000004.1"/>
</dbReference>
<dbReference type="OrthoDB" id="275427at2157"/>
<feature type="domain" description="NADP-dependent oxidoreductase" evidence="4">
    <location>
        <begin position="17"/>
        <end position="260"/>
    </location>
</feature>
<dbReference type="PANTHER" id="PTHR43827:SF3">
    <property type="entry name" value="NADP-DEPENDENT OXIDOREDUCTASE DOMAIN-CONTAINING PROTEIN"/>
    <property type="match status" value="1"/>
</dbReference>
<accession>A0A1G7L0E1</accession>
<comment type="similarity">
    <text evidence="1">Belongs to the aldo/keto reductase family.</text>
</comment>
<protein>
    <submittedName>
        <fullName evidence="5">2,5-diketo-D-gluconate reductase B</fullName>
    </submittedName>
</protein>
<reference evidence="5 6" key="1">
    <citation type="submission" date="2016-10" db="EMBL/GenBank/DDBJ databases">
        <authorList>
            <person name="Varghese N."/>
            <person name="Submissions S."/>
        </authorList>
    </citation>
    <scope>NUCLEOTIDE SEQUENCE [LARGE SCALE GENOMIC DNA]</scope>
    <source>
        <strain evidence="5 6">CGMCC 1.3527</strain>
    </source>
</reference>
<proteinExistence type="inferred from homology"/>
<dbReference type="Pfam" id="PF00248">
    <property type="entry name" value="Aldo_ket_red"/>
    <property type="match status" value="1"/>
</dbReference>
<evidence type="ECO:0000259" key="4">
    <source>
        <dbReference type="Pfam" id="PF00248"/>
    </source>
</evidence>
<evidence type="ECO:0000313" key="5">
    <source>
        <dbReference type="EMBL" id="SDF42479.1"/>
    </source>
</evidence>
<dbReference type="AlphaFoldDB" id="A0A1G7L0E1"/>
<dbReference type="InterPro" id="IPR018170">
    <property type="entry name" value="Aldo/ket_reductase_CS"/>
</dbReference>
<dbReference type="PANTHER" id="PTHR43827">
    <property type="entry name" value="2,5-DIKETO-D-GLUCONIC ACID REDUCTASE"/>
    <property type="match status" value="1"/>
</dbReference>
<keyword evidence="6" id="KW-1185">Reference proteome</keyword>
<dbReference type="SUPFAM" id="SSF51430">
    <property type="entry name" value="NAD(P)-linked oxidoreductase"/>
    <property type="match status" value="1"/>
</dbReference>
<name>A0A1G7L0E1_9EURY</name>
<dbReference type="InterPro" id="IPR020471">
    <property type="entry name" value="AKR"/>
</dbReference>
<keyword evidence="2" id="KW-0521">NADP</keyword>
<evidence type="ECO:0000313" key="6">
    <source>
        <dbReference type="Proteomes" id="UP000324020"/>
    </source>
</evidence>
<dbReference type="GO" id="GO:0016616">
    <property type="term" value="F:oxidoreductase activity, acting on the CH-OH group of donors, NAD or NADP as acceptor"/>
    <property type="evidence" value="ECO:0007669"/>
    <property type="project" value="UniProtKB-ARBA"/>
</dbReference>
<gene>
    <name evidence="5" type="ORF">SAMN04488067_104150</name>
</gene>
<dbReference type="PROSITE" id="PS00798">
    <property type="entry name" value="ALDOKETO_REDUCTASE_1"/>
    <property type="match status" value="1"/>
</dbReference>
<sequence length="269" mass="28430">MELPPVGLGTMGIDDPESVATALALGYRHLDTARIYDNEAVVGEGLAAGLAGDAGVGDAVDATENLDRADVTVATKLWIDDLAADAVAPAARESAERLGVDAIDLLYVHRPRGDYDPEATLPALDRMVDDGLVRNVGVSNFEIDDLDRAIDVLGRPPAAHQTELHPLFYKPTLLDHARKHGYPVVAYSPLAGGRVREVDAVVEVADAHGTTPEAVAIAWATAKDPVVAIPKASSEAHLRANLAAADLELTESEVAAIDGVEREEELFPE</sequence>
<evidence type="ECO:0000256" key="2">
    <source>
        <dbReference type="ARBA" id="ARBA00022857"/>
    </source>
</evidence>
<dbReference type="Proteomes" id="UP000324020">
    <property type="component" value="Unassembled WGS sequence"/>
</dbReference>
<evidence type="ECO:0000256" key="3">
    <source>
        <dbReference type="ARBA" id="ARBA00023002"/>
    </source>
</evidence>
<dbReference type="PRINTS" id="PR00069">
    <property type="entry name" value="ALDKETRDTASE"/>
</dbReference>
<dbReference type="Gene3D" id="3.20.20.100">
    <property type="entry name" value="NADP-dependent oxidoreductase domain"/>
    <property type="match status" value="1"/>
</dbReference>
<dbReference type="EMBL" id="FNBO01000004">
    <property type="protein sequence ID" value="SDF42479.1"/>
    <property type="molecule type" value="Genomic_DNA"/>
</dbReference>
<evidence type="ECO:0000256" key="1">
    <source>
        <dbReference type="ARBA" id="ARBA00007905"/>
    </source>
</evidence>
<dbReference type="InterPro" id="IPR023210">
    <property type="entry name" value="NADP_OxRdtase_dom"/>
</dbReference>
<organism evidence="5 6">
    <name type="scientific">Halorubrum xinjiangense</name>
    <dbReference type="NCBI Taxonomy" id="261291"/>
    <lineage>
        <taxon>Archaea</taxon>
        <taxon>Methanobacteriati</taxon>
        <taxon>Methanobacteriota</taxon>
        <taxon>Stenosarchaea group</taxon>
        <taxon>Halobacteria</taxon>
        <taxon>Halobacteriales</taxon>
        <taxon>Haloferacaceae</taxon>
        <taxon>Halorubrum</taxon>
    </lineage>
</organism>
<dbReference type="InterPro" id="IPR036812">
    <property type="entry name" value="NAD(P)_OxRdtase_dom_sf"/>
</dbReference>
<dbReference type="PIRSF" id="PIRSF000097">
    <property type="entry name" value="AKR"/>
    <property type="match status" value="1"/>
</dbReference>
<keyword evidence="3" id="KW-0560">Oxidoreductase</keyword>
<dbReference type="PROSITE" id="PS00062">
    <property type="entry name" value="ALDOKETO_REDUCTASE_2"/>
    <property type="match status" value="1"/>
</dbReference>